<keyword evidence="6 12" id="KW-0812">Transmembrane</keyword>
<reference evidence="13" key="1">
    <citation type="submission" date="2020-05" db="EMBL/GenBank/DDBJ databases">
        <authorList>
            <person name="Chiriac C."/>
            <person name="Salcher M."/>
            <person name="Ghai R."/>
            <person name="Kavagutti S V."/>
        </authorList>
    </citation>
    <scope>NUCLEOTIDE SEQUENCE</scope>
</reference>
<evidence type="ECO:0000256" key="12">
    <source>
        <dbReference type="SAM" id="Phobius"/>
    </source>
</evidence>
<evidence type="ECO:0000256" key="6">
    <source>
        <dbReference type="ARBA" id="ARBA00022692"/>
    </source>
</evidence>
<evidence type="ECO:0000256" key="9">
    <source>
        <dbReference type="ARBA" id="ARBA00023136"/>
    </source>
</evidence>
<evidence type="ECO:0000256" key="11">
    <source>
        <dbReference type="ARBA" id="ARBA00047594"/>
    </source>
</evidence>
<dbReference type="Pfam" id="PF02673">
    <property type="entry name" value="BacA"/>
    <property type="match status" value="1"/>
</dbReference>
<dbReference type="NCBIfam" id="NF001392">
    <property type="entry name" value="PRK00281.2-1"/>
    <property type="match status" value="1"/>
</dbReference>
<accession>A0A6J6PKY5</accession>
<evidence type="ECO:0000256" key="2">
    <source>
        <dbReference type="ARBA" id="ARBA00010621"/>
    </source>
</evidence>
<feature type="transmembrane region" description="Helical" evidence="12">
    <location>
        <begin position="150"/>
        <end position="168"/>
    </location>
</feature>
<sequence length="442" mass="48456">MFEAIFFGILQGLTEFLPISSSAHVRIFAKFFGMAEDPGAKFTAIMQIGTELAVLIFFRKDIARIISAWIRKVILRKDLHIEETADARMGWLIIVGSLPIVVLGYLGQDAITTNFRSLWLIATVLIIFGLILGIADRFGKSDKGLKDLNISHGILYGLAQALALIPGVSRSGSTIAMGRILGYKREAALRYSFLLAIPAVFGSGLYELKQALSDTEGTNVFTMTETLVATVVAFVIGYLVIAWLIKFVTTKSFMPFIIYRIALGALVMALLATGTIKDSVKAEVVTPVKPITYSVPKDCLSTDVLAALQKDVRQAQFIDTPWQPAAGTELADFLNNGGLACSYGMQSEEVGLTVDWVANGAELFNNRTAGWLKDGYEKIDIPNLMESDAYFFHKDQSPTNEFHQYHVKFLINGFWINVSSTFGKTIEDGTGWIAAAVSSLES</sequence>
<dbReference type="HAMAP" id="MF_01006">
    <property type="entry name" value="Undec_diphosphatase"/>
    <property type="match status" value="1"/>
</dbReference>
<dbReference type="AlphaFoldDB" id="A0A6J6PKY5"/>
<keyword evidence="8 12" id="KW-1133">Transmembrane helix</keyword>
<dbReference type="EC" id="3.6.1.27" evidence="3"/>
<feature type="transmembrane region" description="Helical" evidence="12">
    <location>
        <begin position="226"/>
        <end position="245"/>
    </location>
</feature>
<dbReference type="PANTHER" id="PTHR30622">
    <property type="entry name" value="UNDECAPRENYL-DIPHOSPHATASE"/>
    <property type="match status" value="1"/>
</dbReference>
<feature type="transmembrane region" description="Helical" evidence="12">
    <location>
        <begin position="257"/>
        <end position="276"/>
    </location>
</feature>
<comment type="catalytic activity">
    <reaction evidence="11">
        <text>di-trans,octa-cis-undecaprenyl diphosphate + H2O = di-trans,octa-cis-undecaprenyl phosphate + phosphate + H(+)</text>
        <dbReference type="Rhea" id="RHEA:28094"/>
        <dbReference type="ChEBI" id="CHEBI:15377"/>
        <dbReference type="ChEBI" id="CHEBI:15378"/>
        <dbReference type="ChEBI" id="CHEBI:43474"/>
        <dbReference type="ChEBI" id="CHEBI:58405"/>
        <dbReference type="ChEBI" id="CHEBI:60392"/>
        <dbReference type="EC" id="3.6.1.27"/>
    </reaction>
</comment>
<dbReference type="EMBL" id="CAEZXV010000025">
    <property type="protein sequence ID" value="CAB4697503.1"/>
    <property type="molecule type" value="Genomic_DNA"/>
</dbReference>
<name>A0A6J6PKY5_9ZZZZ</name>
<feature type="transmembrane region" description="Helical" evidence="12">
    <location>
        <begin position="89"/>
        <end position="106"/>
    </location>
</feature>
<dbReference type="NCBIfam" id="TIGR00753">
    <property type="entry name" value="undec_PP_bacA"/>
    <property type="match status" value="1"/>
</dbReference>
<evidence type="ECO:0000256" key="8">
    <source>
        <dbReference type="ARBA" id="ARBA00022989"/>
    </source>
</evidence>
<dbReference type="GO" id="GO:0050380">
    <property type="term" value="F:undecaprenyl-diphosphatase activity"/>
    <property type="evidence" value="ECO:0007669"/>
    <property type="project" value="UniProtKB-EC"/>
</dbReference>
<dbReference type="PANTHER" id="PTHR30622:SF4">
    <property type="entry name" value="UNDECAPRENYL-DIPHOSPHATASE"/>
    <property type="match status" value="1"/>
</dbReference>
<evidence type="ECO:0000256" key="3">
    <source>
        <dbReference type="ARBA" id="ARBA00012374"/>
    </source>
</evidence>
<keyword evidence="9 12" id="KW-0472">Membrane</keyword>
<organism evidence="13">
    <name type="scientific">freshwater metagenome</name>
    <dbReference type="NCBI Taxonomy" id="449393"/>
    <lineage>
        <taxon>unclassified sequences</taxon>
        <taxon>metagenomes</taxon>
        <taxon>ecological metagenomes</taxon>
    </lineage>
</organism>
<evidence type="ECO:0000256" key="4">
    <source>
        <dbReference type="ARBA" id="ARBA00021581"/>
    </source>
</evidence>
<protein>
    <recommendedName>
        <fullName evidence="4">Undecaprenyl-diphosphatase</fullName>
        <ecNumber evidence="3">3.6.1.27</ecNumber>
    </recommendedName>
    <alternativeName>
        <fullName evidence="10">Undecaprenyl pyrophosphate phosphatase</fullName>
    </alternativeName>
</protein>
<comment type="subcellular location">
    <subcellularLocation>
        <location evidence="1">Cell membrane</location>
        <topology evidence="1">Multi-pass membrane protein</topology>
    </subcellularLocation>
</comment>
<evidence type="ECO:0000313" key="13">
    <source>
        <dbReference type="EMBL" id="CAB4697503.1"/>
    </source>
</evidence>
<evidence type="ECO:0000256" key="7">
    <source>
        <dbReference type="ARBA" id="ARBA00022801"/>
    </source>
</evidence>
<evidence type="ECO:0000256" key="10">
    <source>
        <dbReference type="ARBA" id="ARBA00032707"/>
    </source>
</evidence>
<evidence type="ECO:0000256" key="5">
    <source>
        <dbReference type="ARBA" id="ARBA00022475"/>
    </source>
</evidence>
<proteinExistence type="inferred from homology"/>
<gene>
    <name evidence="13" type="ORF">UFOPK2598_00405</name>
</gene>
<evidence type="ECO:0000256" key="1">
    <source>
        <dbReference type="ARBA" id="ARBA00004651"/>
    </source>
</evidence>
<feature type="transmembrane region" description="Helical" evidence="12">
    <location>
        <begin position="188"/>
        <end position="206"/>
    </location>
</feature>
<dbReference type="GO" id="GO:0005886">
    <property type="term" value="C:plasma membrane"/>
    <property type="evidence" value="ECO:0007669"/>
    <property type="project" value="UniProtKB-SubCell"/>
</dbReference>
<dbReference type="InterPro" id="IPR003824">
    <property type="entry name" value="UppP"/>
</dbReference>
<keyword evidence="7" id="KW-0378">Hydrolase</keyword>
<keyword evidence="5" id="KW-1003">Cell membrane</keyword>
<feature type="transmembrane region" description="Helical" evidence="12">
    <location>
        <begin position="118"/>
        <end position="138"/>
    </location>
</feature>
<comment type="similarity">
    <text evidence="2">Belongs to the UppP family.</text>
</comment>